<gene>
    <name evidence="1" type="ORF">BDN72DRAFT_838801</name>
</gene>
<accession>A0ACD3AZ25</accession>
<keyword evidence="2" id="KW-1185">Reference proteome</keyword>
<dbReference type="EMBL" id="ML208311">
    <property type="protein sequence ID" value="TFK70574.1"/>
    <property type="molecule type" value="Genomic_DNA"/>
</dbReference>
<evidence type="ECO:0000313" key="2">
    <source>
        <dbReference type="Proteomes" id="UP000308600"/>
    </source>
</evidence>
<evidence type="ECO:0000313" key="1">
    <source>
        <dbReference type="EMBL" id="TFK70574.1"/>
    </source>
</evidence>
<name>A0ACD3AZ25_9AGAR</name>
<organism evidence="1 2">
    <name type="scientific">Pluteus cervinus</name>
    <dbReference type="NCBI Taxonomy" id="181527"/>
    <lineage>
        <taxon>Eukaryota</taxon>
        <taxon>Fungi</taxon>
        <taxon>Dikarya</taxon>
        <taxon>Basidiomycota</taxon>
        <taxon>Agaricomycotina</taxon>
        <taxon>Agaricomycetes</taxon>
        <taxon>Agaricomycetidae</taxon>
        <taxon>Agaricales</taxon>
        <taxon>Pluteineae</taxon>
        <taxon>Pluteaceae</taxon>
        <taxon>Pluteus</taxon>
    </lineage>
</organism>
<dbReference type="Proteomes" id="UP000308600">
    <property type="component" value="Unassembled WGS sequence"/>
</dbReference>
<protein>
    <submittedName>
        <fullName evidence="1">Uncharacterized protein</fullName>
    </submittedName>
</protein>
<reference evidence="1 2" key="1">
    <citation type="journal article" date="2019" name="Nat. Ecol. Evol.">
        <title>Megaphylogeny resolves global patterns of mushroom evolution.</title>
        <authorList>
            <person name="Varga T."/>
            <person name="Krizsan K."/>
            <person name="Foldi C."/>
            <person name="Dima B."/>
            <person name="Sanchez-Garcia M."/>
            <person name="Sanchez-Ramirez S."/>
            <person name="Szollosi G.J."/>
            <person name="Szarkandi J.G."/>
            <person name="Papp V."/>
            <person name="Albert L."/>
            <person name="Andreopoulos W."/>
            <person name="Angelini C."/>
            <person name="Antonin V."/>
            <person name="Barry K.W."/>
            <person name="Bougher N.L."/>
            <person name="Buchanan P."/>
            <person name="Buyck B."/>
            <person name="Bense V."/>
            <person name="Catcheside P."/>
            <person name="Chovatia M."/>
            <person name="Cooper J."/>
            <person name="Damon W."/>
            <person name="Desjardin D."/>
            <person name="Finy P."/>
            <person name="Geml J."/>
            <person name="Haridas S."/>
            <person name="Hughes K."/>
            <person name="Justo A."/>
            <person name="Karasinski D."/>
            <person name="Kautmanova I."/>
            <person name="Kiss B."/>
            <person name="Kocsube S."/>
            <person name="Kotiranta H."/>
            <person name="LaButti K.M."/>
            <person name="Lechner B.E."/>
            <person name="Liimatainen K."/>
            <person name="Lipzen A."/>
            <person name="Lukacs Z."/>
            <person name="Mihaltcheva S."/>
            <person name="Morgado L.N."/>
            <person name="Niskanen T."/>
            <person name="Noordeloos M.E."/>
            <person name="Ohm R.A."/>
            <person name="Ortiz-Santana B."/>
            <person name="Ovrebo C."/>
            <person name="Racz N."/>
            <person name="Riley R."/>
            <person name="Savchenko A."/>
            <person name="Shiryaev A."/>
            <person name="Soop K."/>
            <person name="Spirin V."/>
            <person name="Szebenyi C."/>
            <person name="Tomsovsky M."/>
            <person name="Tulloss R.E."/>
            <person name="Uehling J."/>
            <person name="Grigoriev I.V."/>
            <person name="Vagvolgyi C."/>
            <person name="Papp T."/>
            <person name="Martin F.M."/>
            <person name="Miettinen O."/>
            <person name="Hibbett D.S."/>
            <person name="Nagy L.G."/>
        </authorList>
    </citation>
    <scope>NUCLEOTIDE SEQUENCE [LARGE SCALE GENOMIC DNA]</scope>
    <source>
        <strain evidence="1 2">NL-1719</strain>
    </source>
</reference>
<proteinExistence type="predicted"/>
<sequence>MAPLRRVATVLHALLSGTGNATEQDPRPVLELVSWRVNAINPCAYAFITRSRSKVQTQHRRNTRATVCNFHIQLQITANICGSSNPTQPVFLSDFHNHPKRIPEKKRNHDQILLRLLAALLLLSTRPLSLDVSIRGVGAAKNI</sequence>